<feature type="domain" description="DUF397" evidence="1">
    <location>
        <begin position="10"/>
        <end position="65"/>
    </location>
</feature>
<dbReference type="EMBL" id="JACBZD010000001">
    <property type="protein sequence ID" value="NYI05217.1"/>
    <property type="molecule type" value="Genomic_DNA"/>
</dbReference>
<accession>A0A852ZUH5</accession>
<evidence type="ECO:0000313" key="3">
    <source>
        <dbReference type="Proteomes" id="UP000567795"/>
    </source>
</evidence>
<protein>
    <recommendedName>
        <fullName evidence="1">DUF397 domain-containing protein</fullName>
    </recommendedName>
</protein>
<gene>
    <name evidence="2" type="ORF">FHU37_002160</name>
</gene>
<dbReference type="RefSeq" id="WP_179813991.1">
    <property type="nucleotide sequence ID" value="NZ_JACBZD010000001.1"/>
</dbReference>
<reference evidence="2 3" key="1">
    <citation type="submission" date="2020-07" db="EMBL/GenBank/DDBJ databases">
        <title>Sequencing the genomes of 1000 actinobacteria strains.</title>
        <authorList>
            <person name="Klenk H.-P."/>
        </authorList>
    </citation>
    <scope>NUCLEOTIDE SEQUENCE [LARGE SCALE GENOMIC DNA]</scope>
    <source>
        <strain evidence="2 3">DSM 42178</strain>
    </source>
</reference>
<dbReference type="Pfam" id="PF04149">
    <property type="entry name" value="DUF397"/>
    <property type="match status" value="1"/>
</dbReference>
<proteinExistence type="predicted"/>
<dbReference type="Proteomes" id="UP000567795">
    <property type="component" value="Unassembled WGS sequence"/>
</dbReference>
<organism evidence="2 3">
    <name type="scientific">Allostreptomyces psammosilenae</name>
    <dbReference type="NCBI Taxonomy" id="1892865"/>
    <lineage>
        <taxon>Bacteria</taxon>
        <taxon>Bacillati</taxon>
        <taxon>Actinomycetota</taxon>
        <taxon>Actinomycetes</taxon>
        <taxon>Kitasatosporales</taxon>
        <taxon>Streptomycetaceae</taxon>
        <taxon>Allostreptomyces</taxon>
    </lineage>
</organism>
<sequence>MSHDVAIGTARWVKSSYSDGDGGECVEVALNIAASGVVPVRDSKDPDGPILVFSANDWVHFVSALGR</sequence>
<name>A0A852ZUH5_9ACTN</name>
<evidence type="ECO:0000313" key="2">
    <source>
        <dbReference type="EMBL" id="NYI05217.1"/>
    </source>
</evidence>
<dbReference type="AlphaFoldDB" id="A0A852ZUH5"/>
<comment type="caution">
    <text evidence="2">The sequence shown here is derived from an EMBL/GenBank/DDBJ whole genome shotgun (WGS) entry which is preliminary data.</text>
</comment>
<evidence type="ECO:0000259" key="1">
    <source>
        <dbReference type="Pfam" id="PF04149"/>
    </source>
</evidence>
<dbReference type="InterPro" id="IPR007278">
    <property type="entry name" value="DUF397"/>
</dbReference>
<keyword evidence="3" id="KW-1185">Reference proteome</keyword>